<feature type="domain" description="HPr" evidence="6">
    <location>
        <begin position="1"/>
        <end position="87"/>
    </location>
</feature>
<dbReference type="RefSeq" id="WP_027890346.1">
    <property type="nucleotide sequence ID" value="NZ_JACJLZ010000012.1"/>
</dbReference>
<dbReference type="CDD" id="cd00367">
    <property type="entry name" value="PTS-HPr_like"/>
    <property type="match status" value="1"/>
</dbReference>
<dbReference type="Gene3D" id="3.30.1340.10">
    <property type="entry name" value="HPr-like"/>
    <property type="match status" value="1"/>
</dbReference>
<evidence type="ECO:0000313" key="7">
    <source>
        <dbReference type="EMBL" id="SNV00195.1"/>
    </source>
</evidence>
<keyword evidence="7" id="KW-0808">Transferase</keyword>
<evidence type="ECO:0000256" key="1">
    <source>
        <dbReference type="ARBA" id="ARBA00003681"/>
    </source>
</evidence>
<evidence type="ECO:0000313" key="8">
    <source>
        <dbReference type="Proteomes" id="UP000215383"/>
    </source>
</evidence>
<evidence type="ECO:0000256" key="4">
    <source>
        <dbReference type="ARBA" id="ARBA00022597"/>
    </source>
</evidence>
<proteinExistence type="predicted"/>
<dbReference type="eggNOG" id="COG1925">
    <property type="taxonomic scope" value="Bacteria"/>
</dbReference>
<dbReference type="PROSITE" id="PS51350">
    <property type="entry name" value="PTS_HPR_DOM"/>
    <property type="match status" value="1"/>
</dbReference>
<sequence>MEATVTIINKAGVHARPAAMMAQMGRRYKSKITYTAKGQTVDGKNIIPITSVGMTCGTPVTITAEGEDAKEAIDALIELINSRFGEHQ</sequence>
<dbReference type="Pfam" id="PF00381">
    <property type="entry name" value="PTS-HPr"/>
    <property type="match status" value="1"/>
</dbReference>
<dbReference type="PANTHER" id="PTHR33705:SF1">
    <property type="entry name" value="PHOSPHOCARRIER PROTEIN HPR"/>
    <property type="match status" value="1"/>
</dbReference>
<reference evidence="7 8" key="1">
    <citation type="submission" date="2017-06" db="EMBL/GenBank/DDBJ databases">
        <authorList>
            <consortium name="Pathogen Informatics"/>
        </authorList>
    </citation>
    <scope>NUCLEOTIDE SEQUENCE [LARGE SCALE GENOMIC DNA]</scope>
    <source>
        <strain evidence="7 8">NCTC10570</strain>
    </source>
</reference>
<organism evidence="7 8">
    <name type="scientific">Megamonas hypermegale</name>
    <dbReference type="NCBI Taxonomy" id="158847"/>
    <lineage>
        <taxon>Bacteria</taxon>
        <taxon>Bacillati</taxon>
        <taxon>Bacillota</taxon>
        <taxon>Negativicutes</taxon>
        <taxon>Selenomonadales</taxon>
        <taxon>Selenomonadaceae</taxon>
        <taxon>Megamonas</taxon>
    </lineage>
</organism>
<protein>
    <recommendedName>
        <fullName evidence="2">Phosphocarrier protein HPr</fullName>
    </recommendedName>
    <alternativeName>
        <fullName evidence="5">Histidine-containing protein</fullName>
    </alternativeName>
</protein>
<dbReference type="EMBL" id="LT906446">
    <property type="protein sequence ID" value="SNV00195.1"/>
    <property type="molecule type" value="Genomic_DNA"/>
</dbReference>
<comment type="function">
    <text evidence="1">General (non sugar-specific) component of the phosphoenolpyruvate-dependent sugar phosphotransferase system (sugar PTS). This major carbohydrate active-transport system catalyzes the phosphorylation of incoming sugar substrates concomitantly with their translocation across the cell membrane. The phosphoryl group from phosphoenolpyruvate (PEP) is transferred to the phosphoryl carrier protein HPr by enzyme I. Phospho-HPr then transfers it to the PTS EIIA domain.</text>
</comment>
<accession>A0A239TRQ6</accession>
<evidence type="ECO:0000256" key="2">
    <source>
        <dbReference type="ARBA" id="ARBA00020422"/>
    </source>
</evidence>
<dbReference type="PROSITE" id="PS00369">
    <property type="entry name" value="PTS_HPR_HIS"/>
    <property type="match status" value="1"/>
</dbReference>
<evidence type="ECO:0000256" key="5">
    <source>
        <dbReference type="ARBA" id="ARBA00033055"/>
    </source>
</evidence>
<keyword evidence="4" id="KW-0762">Sugar transport</keyword>
<evidence type="ECO:0000256" key="3">
    <source>
        <dbReference type="ARBA" id="ARBA00022448"/>
    </source>
</evidence>
<keyword evidence="3" id="KW-0813">Transport</keyword>
<dbReference type="AlphaFoldDB" id="A0A239TRQ6"/>
<dbReference type="PRINTS" id="PR00107">
    <property type="entry name" value="PHOSPHOCPHPR"/>
</dbReference>
<dbReference type="InterPro" id="IPR050399">
    <property type="entry name" value="HPr"/>
</dbReference>
<dbReference type="GeneID" id="78507269"/>
<dbReference type="InterPro" id="IPR035895">
    <property type="entry name" value="HPr-like_sf"/>
</dbReference>
<dbReference type="NCBIfam" id="TIGR01003">
    <property type="entry name" value="PTS_HPr_family"/>
    <property type="match status" value="1"/>
</dbReference>
<dbReference type="Proteomes" id="UP000215383">
    <property type="component" value="Chromosome 1"/>
</dbReference>
<dbReference type="GO" id="GO:0016740">
    <property type="term" value="F:transferase activity"/>
    <property type="evidence" value="ECO:0007669"/>
    <property type="project" value="UniProtKB-KW"/>
</dbReference>
<dbReference type="SUPFAM" id="SSF55594">
    <property type="entry name" value="HPr-like"/>
    <property type="match status" value="1"/>
</dbReference>
<gene>
    <name evidence="7" type="primary">ptsH</name>
    <name evidence="7" type="ORF">SAMEA4364220_01267</name>
</gene>
<keyword evidence="8" id="KW-1185">Reference proteome</keyword>
<dbReference type="PANTHER" id="PTHR33705">
    <property type="entry name" value="PHOSPHOCARRIER PROTEIN HPR"/>
    <property type="match status" value="1"/>
</dbReference>
<dbReference type="InterPro" id="IPR000032">
    <property type="entry name" value="HPr-like"/>
</dbReference>
<evidence type="ECO:0000259" key="6">
    <source>
        <dbReference type="PROSITE" id="PS51350"/>
    </source>
</evidence>
<dbReference type="InterPro" id="IPR001020">
    <property type="entry name" value="PTS_HPr_His_P_site"/>
</dbReference>
<name>A0A239TRQ6_9FIRM</name>